<evidence type="ECO:0000313" key="2">
    <source>
        <dbReference type="Proteomes" id="UP000271227"/>
    </source>
</evidence>
<keyword evidence="2" id="KW-1185">Reference proteome</keyword>
<reference evidence="1 2" key="1">
    <citation type="submission" date="2018-10" db="EMBL/GenBank/DDBJ databases">
        <title>Genomic Encyclopedia of Archaeal and Bacterial Type Strains, Phase II (KMG-II): from individual species to whole genera.</title>
        <authorList>
            <person name="Goeker M."/>
        </authorList>
    </citation>
    <scope>NUCLEOTIDE SEQUENCE [LARGE SCALE GENOMIC DNA]</scope>
    <source>
        <strain evidence="1 2">DSM 25217</strain>
    </source>
</reference>
<name>A0A3M0CSF4_9PROT</name>
<comment type="caution">
    <text evidence="1">The sequence shown here is derived from an EMBL/GenBank/DDBJ whole genome shotgun (WGS) entry which is preliminary data.</text>
</comment>
<evidence type="ECO:0000313" key="1">
    <source>
        <dbReference type="EMBL" id="RMB12458.1"/>
    </source>
</evidence>
<dbReference type="EMBL" id="REFR01000009">
    <property type="protein sequence ID" value="RMB12458.1"/>
    <property type="molecule type" value="Genomic_DNA"/>
</dbReference>
<dbReference type="AlphaFoldDB" id="A0A3M0CSF4"/>
<sequence>MSQRQDAAGTPETVRPHRRDLVALMPPGPFREFFQKMPQLGWPAFIRGWKPEDLVIADADFLKVFRDRFGALDCRTADPVQAGTAVRETSGRVLVLTRGDERGLVTHLRASHPDRWVASAIYDLAPNSTSRTPRMSPIGPPDLSRISRYLKTRPTVVLTTPGSDAEYLARLMEQTGLGRPLEYLPRAIAAWGAHSGRFNATRYLLSALERHKGNTPFSLMLYSDVIGRLTENTSFTWSRLCRLIKRADARVVVFGRRDKVFQAGLQGILGRTIHRSIWSMPETVRAQSTLRPDSFDTVSEILFDLISSEKTLEHHLRGIEVKMLYLEELVERPKEVLTGLAQFLDRPMTGAGVDVSDFVRTYRTAGALIANVGAFRRELIDRLGLHVNVHGSYSGFSEIQLAPDRAVS</sequence>
<proteinExistence type="predicted"/>
<dbReference type="OrthoDB" id="8479802at2"/>
<dbReference type="Proteomes" id="UP000271227">
    <property type="component" value="Unassembled WGS sequence"/>
</dbReference>
<accession>A0A3M0CSF4</accession>
<organism evidence="1 2">
    <name type="scientific">Eilatimonas milleporae</name>
    <dbReference type="NCBI Taxonomy" id="911205"/>
    <lineage>
        <taxon>Bacteria</taxon>
        <taxon>Pseudomonadati</taxon>
        <taxon>Pseudomonadota</taxon>
        <taxon>Alphaproteobacteria</taxon>
        <taxon>Kordiimonadales</taxon>
        <taxon>Kordiimonadaceae</taxon>
        <taxon>Eilatimonas</taxon>
    </lineage>
</organism>
<gene>
    <name evidence="1" type="ORF">BXY39_0954</name>
</gene>
<dbReference type="Gene3D" id="3.40.50.300">
    <property type="entry name" value="P-loop containing nucleotide triphosphate hydrolases"/>
    <property type="match status" value="1"/>
</dbReference>
<dbReference type="InterPro" id="IPR027417">
    <property type="entry name" value="P-loop_NTPase"/>
</dbReference>
<protein>
    <submittedName>
        <fullName evidence="1">Uncharacterized protein</fullName>
    </submittedName>
</protein>
<dbReference type="InParanoid" id="A0A3M0CSF4"/>
<dbReference type="RefSeq" id="WP_121937629.1">
    <property type="nucleotide sequence ID" value="NZ_REFR01000009.1"/>
</dbReference>